<proteinExistence type="predicted"/>
<dbReference type="Proteomes" id="UP000190888">
    <property type="component" value="Unassembled WGS sequence"/>
</dbReference>
<accession>A0A1T4M4L1</accession>
<evidence type="ECO:0000313" key="3">
    <source>
        <dbReference type="Proteomes" id="UP000190888"/>
    </source>
</evidence>
<name>A0A1T4M4L1_9BACT</name>
<dbReference type="AlphaFoldDB" id="A0A1T4M4L1"/>
<dbReference type="OrthoDB" id="654178at2"/>
<keyword evidence="3" id="KW-1185">Reference proteome</keyword>
<dbReference type="STRING" id="413434.SAMN04488132_103162"/>
<dbReference type="Pfam" id="PF19573">
    <property type="entry name" value="DUF6089"/>
    <property type="match status" value="1"/>
</dbReference>
<dbReference type="EMBL" id="FUWH01000003">
    <property type="protein sequence ID" value="SJZ61862.1"/>
    <property type="molecule type" value="Genomic_DNA"/>
</dbReference>
<dbReference type="InterPro" id="IPR011250">
    <property type="entry name" value="OMP/PagP_B-barrel"/>
</dbReference>
<reference evidence="2 3" key="1">
    <citation type="submission" date="2017-02" db="EMBL/GenBank/DDBJ databases">
        <authorList>
            <person name="Peterson S.W."/>
        </authorList>
    </citation>
    <scope>NUCLEOTIDE SEQUENCE [LARGE SCALE GENOMIC DNA]</scope>
    <source>
        <strain evidence="2 3">DSM 22335</strain>
    </source>
</reference>
<dbReference type="SUPFAM" id="SSF56925">
    <property type="entry name" value="OMPA-like"/>
    <property type="match status" value="1"/>
</dbReference>
<dbReference type="InterPro" id="IPR045743">
    <property type="entry name" value="DUF6089"/>
</dbReference>
<protein>
    <recommendedName>
        <fullName evidence="1">DUF6089 domain-containing protein</fullName>
    </recommendedName>
</protein>
<evidence type="ECO:0000259" key="1">
    <source>
        <dbReference type="Pfam" id="PF19573"/>
    </source>
</evidence>
<gene>
    <name evidence="2" type="ORF">SAMN04488132_103162</name>
</gene>
<feature type="domain" description="DUF6089" evidence="1">
    <location>
        <begin position="30"/>
        <end position="145"/>
    </location>
</feature>
<sequence length="286" mass="31875">MLKKIIVCSLLCTVLNRQKADAQLMESFSHQGEIGVSVGVGHYFGDLNPDMNINRPKIAAGVFFRKQLTNYIGLRISGDYAMLGYTDALSKNDVQRTRNLSFNSNVWELSIAGDFNFFNFNPAFEGYNYTPYVGLGVGVFSYEPYAYLAGEKYLLRPLGTEGQGSALYPDLKPYNPIAISIPFTLGFKYAITAKTNIYTEFTYRFTNTDYLDDVSGFYAPDAFSPLPDGSPSPAQLLQDRSYETGTSIGIKGRQRGNSLKKDSYATFKVGISFNLQSYRCPTAVKR</sequence>
<evidence type="ECO:0000313" key="2">
    <source>
        <dbReference type="EMBL" id="SJZ61862.1"/>
    </source>
</evidence>
<organism evidence="2 3">
    <name type="scientific">Sediminibacterium ginsengisoli</name>
    <dbReference type="NCBI Taxonomy" id="413434"/>
    <lineage>
        <taxon>Bacteria</taxon>
        <taxon>Pseudomonadati</taxon>
        <taxon>Bacteroidota</taxon>
        <taxon>Chitinophagia</taxon>
        <taxon>Chitinophagales</taxon>
        <taxon>Chitinophagaceae</taxon>
        <taxon>Sediminibacterium</taxon>
    </lineage>
</organism>